<evidence type="ECO:0000256" key="6">
    <source>
        <dbReference type="PIRSR" id="PIRSR625650-1"/>
    </source>
</evidence>
<evidence type="ECO:0000256" key="3">
    <source>
        <dbReference type="ARBA" id="ARBA00022630"/>
    </source>
</evidence>
<feature type="site" description="Important for enzyme activity" evidence="9">
    <location>
        <position position="310"/>
    </location>
</feature>
<sequence>MTATLWGTPDEAKPLSPSIKKLLGKLLNASAENVAHPLEDEIQIQPSQINPDDLADLKKIVGDQFVTTEKRHRLRRSRGKSYPDLLDMRSGKELDSPDAVVAPGTEQEVLEILKLCSKKKIAVVPFGGGTSVVGGVNPLRGKFSALISLDLLRFNQLEDVDSLSMEATLGAGLSGPHAEILLENYGMQLGHYPQSFPYASIGGYAATRSSGQSSAGYGRFDEMVRGLTIVTPQGINHVGHNAPKSAAGPDLRGLFLGSEGVFGIITKVRVQVHKIPECKRYEAFSFKDFHSGVAAIRQAVQTGTGPTVIRLSDEMESSVNLTSTDSIGESDSKQKGCLCLTMYEGTSEHASSRHEETRNLLLSLGGKSLGENPVRQWEQGRFGAPVLRDGLLDNGAVCETLETATDWSNVISLKKAVTKAIGDRLANTGTPVLIMCHVSHIYDGGCSLYFTIIAGQSEDNPEEQWWNTKKAVCRAIVANGGTISHHHAVGADHREYLPHEIGDTNISLLRAIKNHLDPVGILNPAKLI</sequence>
<keyword evidence="5" id="KW-0560">Oxidoreductase</keyword>
<dbReference type="InterPro" id="IPR016166">
    <property type="entry name" value="FAD-bd_PCMH"/>
</dbReference>
<gene>
    <name evidence="10" type="ORF">GP475_00215</name>
</gene>
<dbReference type="AlphaFoldDB" id="A0A7H0SS11"/>
<dbReference type="PROSITE" id="PS51387">
    <property type="entry name" value="FAD_PCMH"/>
    <property type="match status" value="1"/>
</dbReference>
<reference evidence="10 11" key="1">
    <citation type="submission" date="2019-12" db="EMBL/GenBank/DDBJ databases">
        <title>Corynebacterium sp. nov., isolated from feces of the Anser Albifrons in China.</title>
        <authorList>
            <person name="Liu Q."/>
        </authorList>
    </citation>
    <scope>NUCLEOTIDE SEQUENCE [LARGE SCALE GENOMIC DNA]</scope>
    <source>
        <strain evidence="10 11">4H37-19</strain>
    </source>
</reference>
<name>A0A7H0SS11_9CORY</name>
<evidence type="ECO:0000256" key="4">
    <source>
        <dbReference type="ARBA" id="ARBA00022827"/>
    </source>
</evidence>
<feature type="binding site" evidence="8">
    <location>
        <begin position="207"/>
        <end position="210"/>
    </location>
    <ligand>
        <name>FAD</name>
        <dbReference type="ChEBI" id="CHEBI:57692"/>
    </ligand>
</feature>
<dbReference type="RefSeq" id="WP_187975722.1">
    <property type="nucleotide sequence ID" value="NZ_WWCB01000010.1"/>
</dbReference>
<comment type="cofactor">
    <cofactor evidence="1 8">
        <name>FAD</name>
        <dbReference type="ChEBI" id="CHEBI:57692"/>
    </cofactor>
</comment>
<feature type="binding site" evidence="7">
    <location>
        <position position="388"/>
    </location>
    <ligand>
        <name>substrate</name>
    </ligand>
</feature>
<evidence type="ECO:0000256" key="1">
    <source>
        <dbReference type="ARBA" id="ARBA00001974"/>
    </source>
</evidence>
<dbReference type="GO" id="GO:0016491">
    <property type="term" value="F:oxidoreductase activity"/>
    <property type="evidence" value="ECO:0007669"/>
    <property type="project" value="UniProtKB-KW"/>
</dbReference>
<dbReference type="Proteomes" id="UP000516320">
    <property type="component" value="Chromosome"/>
</dbReference>
<dbReference type="SUPFAM" id="SSF55103">
    <property type="entry name" value="FAD-linked oxidases, C-terminal domain"/>
    <property type="match status" value="1"/>
</dbReference>
<dbReference type="GO" id="GO:0008610">
    <property type="term" value="P:lipid biosynthetic process"/>
    <property type="evidence" value="ECO:0007669"/>
    <property type="project" value="InterPro"/>
</dbReference>
<feature type="binding site" evidence="8">
    <location>
        <begin position="125"/>
        <end position="131"/>
    </location>
    <ligand>
        <name>FAD</name>
        <dbReference type="ChEBI" id="CHEBI:57692"/>
    </ligand>
</feature>
<dbReference type="SUPFAM" id="SSF56176">
    <property type="entry name" value="FAD-binding/transporter-associated domain-like"/>
    <property type="match status" value="1"/>
</dbReference>
<dbReference type="InterPro" id="IPR036318">
    <property type="entry name" value="FAD-bd_PCMH-like_sf"/>
</dbReference>
<dbReference type="KEGG" id="cpoy:GP475_00215"/>
<dbReference type="EMBL" id="CP046884">
    <property type="protein sequence ID" value="QNQ91336.1"/>
    <property type="molecule type" value="Genomic_DNA"/>
</dbReference>
<evidence type="ECO:0000256" key="5">
    <source>
        <dbReference type="ARBA" id="ARBA00023002"/>
    </source>
</evidence>
<dbReference type="InterPro" id="IPR016171">
    <property type="entry name" value="Vanillyl_alc_oxidase_C-sub2"/>
</dbReference>
<feature type="binding site" evidence="8">
    <location>
        <begin position="259"/>
        <end position="265"/>
    </location>
    <ligand>
        <name>FAD</name>
        <dbReference type="ChEBI" id="CHEBI:57692"/>
    </ligand>
</feature>
<dbReference type="PANTHER" id="PTHR46568">
    <property type="entry name" value="ALKYLDIHYDROXYACETONEPHOSPHATE SYNTHASE, PEROXISOMAL"/>
    <property type="match status" value="1"/>
</dbReference>
<dbReference type="Gene3D" id="3.30.465.10">
    <property type="match status" value="1"/>
</dbReference>
<dbReference type="Pfam" id="PF02913">
    <property type="entry name" value="FAD-oxidase_C"/>
    <property type="match status" value="1"/>
</dbReference>
<keyword evidence="3" id="KW-0285">Flavoprotein</keyword>
<feature type="active site" description="Proton donor/acceptor" evidence="6">
    <location>
        <position position="449"/>
    </location>
</feature>
<evidence type="ECO:0000256" key="9">
    <source>
        <dbReference type="PIRSR" id="PIRSR625650-4"/>
    </source>
</evidence>
<organism evidence="10 11">
    <name type="scientific">Corynebacterium poyangense</name>
    <dbReference type="NCBI Taxonomy" id="2684405"/>
    <lineage>
        <taxon>Bacteria</taxon>
        <taxon>Bacillati</taxon>
        <taxon>Actinomycetota</taxon>
        <taxon>Actinomycetes</taxon>
        <taxon>Mycobacteriales</taxon>
        <taxon>Corynebacteriaceae</taxon>
        <taxon>Corynebacterium</taxon>
    </lineage>
</organism>
<dbReference type="GO" id="GO:0008609">
    <property type="term" value="F:alkylglycerone-phosphate synthase activity"/>
    <property type="evidence" value="ECO:0007669"/>
    <property type="project" value="InterPro"/>
</dbReference>
<dbReference type="Gene3D" id="3.30.43.10">
    <property type="entry name" value="Uridine Diphospho-n-acetylenolpyruvylglucosamine Reductase, domain 2"/>
    <property type="match status" value="1"/>
</dbReference>
<dbReference type="InterPro" id="IPR006094">
    <property type="entry name" value="Oxid_FAD_bind_N"/>
</dbReference>
<dbReference type="InterPro" id="IPR016169">
    <property type="entry name" value="FAD-bd_PCMH_sub2"/>
</dbReference>
<dbReference type="GO" id="GO:0071949">
    <property type="term" value="F:FAD binding"/>
    <property type="evidence" value="ECO:0007669"/>
    <property type="project" value="InterPro"/>
</dbReference>
<keyword evidence="4 8" id="KW-0274">FAD</keyword>
<dbReference type="InterPro" id="IPR016164">
    <property type="entry name" value="FAD-linked_Oxase-like_C"/>
</dbReference>
<evidence type="ECO:0000256" key="2">
    <source>
        <dbReference type="ARBA" id="ARBA00008000"/>
    </source>
</evidence>
<dbReference type="Gene3D" id="1.10.45.10">
    <property type="entry name" value="Vanillyl-alcohol Oxidase, Chain A, domain 4"/>
    <property type="match status" value="1"/>
</dbReference>
<dbReference type="InterPro" id="IPR016167">
    <property type="entry name" value="FAD-bd_PCMH_sub1"/>
</dbReference>
<dbReference type="PANTHER" id="PTHR46568:SF1">
    <property type="entry name" value="ALKYLDIHYDROXYACETONEPHOSPHATE SYNTHASE, PEROXISOMAL"/>
    <property type="match status" value="1"/>
</dbReference>
<proteinExistence type="inferred from homology"/>
<accession>A0A7H0SS11</accession>
<dbReference type="Gene3D" id="3.30.70.3450">
    <property type="match status" value="1"/>
</dbReference>
<dbReference type="InterPro" id="IPR025650">
    <property type="entry name" value="Alkyl-DHAP_Synthase"/>
</dbReference>
<dbReference type="FunFam" id="1.10.45.10:FF:000001">
    <property type="entry name" value="D-lactate dehydrogenase mitochondrial"/>
    <property type="match status" value="1"/>
</dbReference>
<dbReference type="Gene3D" id="3.30.300.330">
    <property type="match status" value="1"/>
</dbReference>
<evidence type="ECO:0000313" key="11">
    <source>
        <dbReference type="Proteomes" id="UP000516320"/>
    </source>
</evidence>
<dbReference type="Pfam" id="PF01565">
    <property type="entry name" value="FAD_binding_4"/>
    <property type="match status" value="1"/>
</dbReference>
<evidence type="ECO:0000313" key="10">
    <source>
        <dbReference type="EMBL" id="QNQ91336.1"/>
    </source>
</evidence>
<evidence type="ECO:0000256" key="8">
    <source>
        <dbReference type="PIRSR" id="PIRSR625650-3"/>
    </source>
</evidence>
<evidence type="ECO:0000256" key="7">
    <source>
        <dbReference type="PIRSR" id="PIRSR625650-2"/>
    </source>
</evidence>
<dbReference type="InterPro" id="IPR004113">
    <property type="entry name" value="FAD-bd_oxidored_4_C"/>
</dbReference>
<keyword evidence="11" id="KW-1185">Reference proteome</keyword>
<comment type="similarity">
    <text evidence="2">Belongs to the FAD-binding oxidoreductase/transferase type 4 family.</text>
</comment>
<protein>
    <submittedName>
        <fullName evidence="10">FAD-binding protein</fullName>
    </submittedName>
</protein>